<dbReference type="PROSITE" id="PS50222">
    <property type="entry name" value="EF_HAND_2"/>
    <property type="match status" value="1"/>
</dbReference>
<dbReference type="GO" id="GO:0048306">
    <property type="term" value="F:calcium-dependent protein binding"/>
    <property type="evidence" value="ECO:0007669"/>
    <property type="project" value="TreeGrafter"/>
</dbReference>
<dbReference type="GeneID" id="117676257"/>
<reference evidence="6" key="1">
    <citation type="submission" date="2025-08" db="UniProtKB">
        <authorList>
            <consortium name="RefSeq"/>
        </authorList>
    </citation>
    <scope>IDENTIFICATION</scope>
    <source>
        <tissue evidence="6">Blood</tissue>
    </source>
</reference>
<dbReference type="Proteomes" id="UP001652622">
    <property type="component" value="Unplaced"/>
</dbReference>
<gene>
    <name evidence="6" type="primary">LOC117676257</name>
</gene>
<dbReference type="InterPro" id="IPR034325">
    <property type="entry name" value="S-100_dom"/>
</dbReference>
<evidence type="ECO:0000313" key="6">
    <source>
        <dbReference type="RefSeq" id="XP_034291533.1"/>
    </source>
</evidence>
<sequence>MSQTQMEKCCECIIDIFHKYSIQKEHYDMLSKAEFAKMLKEQFPNFIQGSKKPEDIDRLFKELDQNKDGQLSFEETMAFIGKFLIACHHKFHHGH</sequence>
<dbReference type="CDD" id="cd00213">
    <property type="entry name" value="S-100"/>
    <property type="match status" value="1"/>
</dbReference>
<keyword evidence="3" id="KW-0106">Calcium</keyword>
<dbReference type="InterPro" id="IPR011992">
    <property type="entry name" value="EF-hand-dom_pair"/>
</dbReference>
<dbReference type="AlphaFoldDB" id="A0A6P9D638"/>
<name>A0A6P9D638_PANGU</name>
<dbReference type="OrthoDB" id="26525at2759"/>
<dbReference type="GO" id="GO:0046914">
    <property type="term" value="F:transition metal ion binding"/>
    <property type="evidence" value="ECO:0007669"/>
    <property type="project" value="InterPro"/>
</dbReference>
<dbReference type="GO" id="GO:0043542">
    <property type="term" value="P:endothelial cell migration"/>
    <property type="evidence" value="ECO:0007669"/>
    <property type="project" value="TreeGrafter"/>
</dbReference>
<dbReference type="Pfam" id="PF13202">
    <property type="entry name" value="EF-hand_5"/>
    <property type="match status" value="1"/>
</dbReference>
<keyword evidence="5" id="KW-1185">Reference proteome</keyword>
<dbReference type="SUPFAM" id="SSF47473">
    <property type="entry name" value="EF-hand"/>
    <property type="match status" value="1"/>
</dbReference>
<dbReference type="Pfam" id="PF01023">
    <property type="entry name" value="S_100"/>
    <property type="match status" value="1"/>
</dbReference>
<dbReference type="GO" id="GO:0005509">
    <property type="term" value="F:calcium ion binding"/>
    <property type="evidence" value="ECO:0007669"/>
    <property type="project" value="InterPro"/>
</dbReference>
<dbReference type="OMA" id="HEHLHEV"/>
<evidence type="ECO:0000313" key="5">
    <source>
        <dbReference type="Proteomes" id="UP001652622"/>
    </source>
</evidence>
<accession>A0A6P9D638</accession>
<feature type="domain" description="EF-hand" evidence="4">
    <location>
        <begin position="51"/>
        <end position="86"/>
    </location>
</feature>
<dbReference type="GO" id="GO:0070062">
    <property type="term" value="C:extracellular exosome"/>
    <property type="evidence" value="ECO:0007669"/>
    <property type="project" value="TreeGrafter"/>
</dbReference>
<dbReference type="InterPro" id="IPR013787">
    <property type="entry name" value="S100_Ca-bd_sub"/>
</dbReference>
<evidence type="ECO:0000259" key="4">
    <source>
        <dbReference type="PROSITE" id="PS50222"/>
    </source>
</evidence>
<keyword evidence="2" id="KW-0677">Repeat</keyword>
<dbReference type="GO" id="GO:0005737">
    <property type="term" value="C:cytoplasm"/>
    <property type="evidence" value="ECO:0007669"/>
    <property type="project" value="TreeGrafter"/>
</dbReference>
<dbReference type="SMART" id="SM01394">
    <property type="entry name" value="S_100"/>
    <property type="match status" value="1"/>
</dbReference>
<dbReference type="PANTHER" id="PTHR11639">
    <property type="entry name" value="S100 CALCIUM-BINDING PROTEIN"/>
    <property type="match status" value="1"/>
</dbReference>
<dbReference type="InParanoid" id="A0A6P9D638"/>
<evidence type="ECO:0000256" key="1">
    <source>
        <dbReference type="ARBA" id="ARBA00022723"/>
    </source>
</evidence>
<evidence type="ECO:0000256" key="3">
    <source>
        <dbReference type="ARBA" id="ARBA00022837"/>
    </source>
</evidence>
<dbReference type="SMART" id="SM00054">
    <property type="entry name" value="EFh"/>
    <property type="match status" value="1"/>
</dbReference>
<dbReference type="RefSeq" id="XP_034291533.1">
    <property type="nucleotide sequence ID" value="XM_034435642.1"/>
</dbReference>
<dbReference type="KEGG" id="pgut:117676257"/>
<proteinExistence type="predicted"/>
<dbReference type="Gene3D" id="1.10.238.10">
    <property type="entry name" value="EF-hand"/>
    <property type="match status" value="1"/>
</dbReference>
<protein>
    <submittedName>
        <fullName evidence="6">Protein S100-A9-like</fullName>
    </submittedName>
</protein>
<keyword evidence="1" id="KW-0479">Metal-binding</keyword>
<dbReference type="InterPro" id="IPR002048">
    <property type="entry name" value="EF_hand_dom"/>
</dbReference>
<evidence type="ECO:0000256" key="2">
    <source>
        <dbReference type="ARBA" id="ARBA00022737"/>
    </source>
</evidence>
<dbReference type="PANTHER" id="PTHR11639:SF77">
    <property type="entry name" value="PROTEIN S100-A12"/>
    <property type="match status" value="1"/>
</dbReference>
<organism evidence="5 6">
    <name type="scientific">Pantherophis guttatus</name>
    <name type="common">Corn snake</name>
    <name type="synonym">Elaphe guttata</name>
    <dbReference type="NCBI Taxonomy" id="94885"/>
    <lineage>
        <taxon>Eukaryota</taxon>
        <taxon>Metazoa</taxon>
        <taxon>Chordata</taxon>
        <taxon>Craniata</taxon>
        <taxon>Vertebrata</taxon>
        <taxon>Euteleostomi</taxon>
        <taxon>Lepidosauria</taxon>
        <taxon>Squamata</taxon>
        <taxon>Bifurcata</taxon>
        <taxon>Unidentata</taxon>
        <taxon>Episquamata</taxon>
        <taxon>Toxicofera</taxon>
        <taxon>Serpentes</taxon>
        <taxon>Colubroidea</taxon>
        <taxon>Colubridae</taxon>
        <taxon>Colubrinae</taxon>
        <taxon>Pantherophis</taxon>
    </lineage>
</organism>